<dbReference type="SUPFAM" id="SSF101898">
    <property type="entry name" value="NHL repeat"/>
    <property type="match status" value="1"/>
</dbReference>
<dbReference type="CDD" id="cd05819">
    <property type="entry name" value="NHL"/>
    <property type="match status" value="1"/>
</dbReference>
<dbReference type="KEGG" id="acel:acsn021_28670"/>
<keyword evidence="2" id="KW-0812">Transmembrane</keyword>
<name>A0A6S6R8H4_9FIRM</name>
<keyword evidence="7" id="KW-1185">Reference proteome</keyword>
<accession>A0A6S6R8H4</accession>
<dbReference type="Proteomes" id="UP000515561">
    <property type="component" value="Chromosome"/>
</dbReference>
<dbReference type="InterPro" id="IPR011990">
    <property type="entry name" value="TPR-like_helical_dom_sf"/>
</dbReference>
<sequence>MRYKMLRRSLKKSLLFFSLCLIASLMVSPFKALADTPYKTFTQDGYGRIMETQTAYIPLSSITKVGDLSFKSASDMKITEEEEIYIADTEGKRVLVSDIEGNLLRVYGEGILKNPSGIFVTEDKILYVADKEAGKVVVFEKDGEVIKEYTKPEHPLYGENMSFKPQKIAVDSKGIMYIICEGNTNGIVQISPTEGGTFLGYFGTNMTSVNLLDIFRRIVLTDEQLAKLPKNLPPTPNNLIIDRKGLVYTTTQGARYGSLKKLNVAGKNLIEPDSYDELPAAVAVGNYENIYMLTEQGYVFEYNKNGSTLFVFGGKDSGRLRIGLFQKAVAIGVDRTNRLYVLDQEKNEIQIFKPTEFADLVHEALYLYQGGKYTKSKEPLNQILNMNSLFDYANMAMGQAYLQEENYPMALKYFRMAKDYQGYSDAFWEVRNIWLNQNLIMGAGFLVLTALFIKFLKYLQKKKQVFVKVIAAKEKTLQKPLMDRLHYTWYFIKHPIDGCYGIKREYKASYVSSSILFVLFMAIVLINKYATGFILKRVMDGRYDIFTDLLYMIGIFLLMTVCTYLISTINDGEGTFKQLYTAFVYALAPYMILKPIVVIISNIITYNEVFLVRFSNFCLYTWVAILLFMAVKEINNYTVRETIRVILLTFFCALIAVLLLFILYVLVSQVADFIQAIYGEVVYRLE</sequence>
<keyword evidence="3" id="KW-1133">Transmembrane helix</keyword>
<evidence type="ECO:0000256" key="2">
    <source>
        <dbReference type="ARBA" id="ARBA00022692"/>
    </source>
</evidence>
<evidence type="ECO:0000259" key="5">
    <source>
        <dbReference type="Pfam" id="PF04893"/>
    </source>
</evidence>
<dbReference type="InterPro" id="IPR050952">
    <property type="entry name" value="TRIM-NHL_E3_ligases"/>
</dbReference>
<dbReference type="PANTHER" id="PTHR24104">
    <property type="entry name" value="E3 UBIQUITIN-PROTEIN LIGASE NHLRC1-RELATED"/>
    <property type="match status" value="1"/>
</dbReference>
<evidence type="ECO:0000313" key="6">
    <source>
        <dbReference type="EMBL" id="BCJ95298.1"/>
    </source>
</evidence>
<dbReference type="Gene3D" id="2.120.10.30">
    <property type="entry name" value="TolB, C-terminal domain"/>
    <property type="match status" value="1"/>
</dbReference>
<evidence type="ECO:0000256" key="3">
    <source>
        <dbReference type="ARBA" id="ARBA00022989"/>
    </source>
</evidence>
<dbReference type="GO" id="GO:0008270">
    <property type="term" value="F:zinc ion binding"/>
    <property type="evidence" value="ECO:0007669"/>
    <property type="project" value="UniProtKB-KW"/>
</dbReference>
<reference evidence="6 7" key="1">
    <citation type="journal article" date="2016" name="Int. J. Syst. Evol. Microbiol.">
        <title>Descriptions of Anaerotaenia torta gen. nov., sp. nov. and Anaerocolumna cellulosilytica gen. nov., sp. nov. isolated from a methanogenic reactor of cattle waste.</title>
        <authorList>
            <person name="Uek A."/>
            <person name="Ohtaki Y."/>
            <person name="Kaku N."/>
            <person name="Ueki K."/>
        </authorList>
    </citation>
    <scope>NUCLEOTIDE SEQUENCE [LARGE SCALE GENOMIC DNA]</scope>
    <source>
        <strain evidence="6 7">SN021</strain>
    </source>
</reference>
<organism evidence="6 7">
    <name type="scientific">Anaerocolumna cellulosilytica</name>
    <dbReference type="NCBI Taxonomy" id="433286"/>
    <lineage>
        <taxon>Bacteria</taxon>
        <taxon>Bacillati</taxon>
        <taxon>Bacillota</taxon>
        <taxon>Clostridia</taxon>
        <taxon>Lachnospirales</taxon>
        <taxon>Lachnospiraceae</taxon>
        <taxon>Anaerocolumna</taxon>
    </lineage>
</organism>
<dbReference type="EMBL" id="AP023367">
    <property type="protein sequence ID" value="BCJ95298.1"/>
    <property type="molecule type" value="Genomic_DNA"/>
</dbReference>
<evidence type="ECO:0000256" key="4">
    <source>
        <dbReference type="ARBA" id="ARBA00023136"/>
    </source>
</evidence>
<dbReference type="AlphaFoldDB" id="A0A6S6R8H4"/>
<dbReference type="InterPro" id="IPR006977">
    <property type="entry name" value="Yip1_dom"/>
</dbReference>
<dbReference type="GO" id="GO:0016020">
    <property type="term" value="C:membrane"/>
    <property type="evidence" value="ECO:0007669"/>
    <property type="project" value="UniProtKB-SubCell"/>
</dbReference>
<dbReference type="Gene3D" id="1.25.40.10">
    <property type="entry name" value="Tetratricopeptide repeat domain"/>
    <property type="match status" value="1"/>
</dbReference>
<gene>
    <name evidence="6" type="ORF">acsn021_28670</name>
</gene>
<comment type="subcellular location">
    <subcellularLocation>
        <location evidence="1">Membrane</location>
        <topology evidence="1">Multi-pass membrane protein</topology>
    </subcellularLocation>
</comment>
<feature type="domain" description="Yip1" evidence="5">
    <location>
        <begin position="512"/>
        <end position="660"/>
    </location>
</feature>
<protein>
    <recommendedName>
        <fullName evidence="5">Yip1 domain-containing protein</fullName>
    </recommendedName>
</protein>
<dbReference type="InterPro" id="IPR011042">
    <property type="entry name" value="6-blade_b-propeller_TolB-like"/>
</dbReference>
<keyword evidence="4" id="KW-0472">Membrane</keyword>
<dbReference type="PANTHER" id="PTHR24104:SF25">
    <property type="entry name" value="PROTEIN LIN-41"/>
    <property type="match status" value="1"/>
</dbReference>
<dbReference type="RefSeq" id="WP_243167930.1">
    <property type="nucleotide sequence ID" value="NZ_AP023367.1"/>
</dbReference>
<dbReference type="Pfam" id="PF04893">
    <property type="entry name" value="Yip1"/>
    <property type="match status" value="1"/>
</dbReference>
<evidence type="ECO:0000313" key="7">
    <source>
        <dbReference type="Proteomes" id="UP000515561"/>
    </source>
</evidence>
<evidence type="ECO:0000256" key="1">
    <source>
        <dbReference type="ARBA" id="ARBA00004141"/>
    </source>
</evidence>
<proteinExistence type="predicted"/>
<dbReference type="SUPFAM" id="SSF48452">
    <property type="entry name" value="TPR-like"/>
    <property type="match status" value="1"/>
</dbReference>